<keyword evidence="4" id="KW-1185">Reference proteome</keyword>
<dbReference type="PANTHER" id="PTHR15917">
    <property type="match status" value="1"/>
</dbReference>
<dbReference type="Proteomes" id="UP000694388">
    <property type="component" value="Unplaced"/>
</dbReference>
<sequence>MSSRAELGSKRAAEAVGGSQALRAQIAAAIAQMEDVLGELRVVSRELREVLSQIDKLTSHLNLGDPGKDSDSVELSISSSEFSWMNIAGLFNGDNKVSTSVTSTSSEISATCNPHVATNAQTLGSAHCYISPSSSSKSGNNSGILLKPPQQAGVDLFNEHALSASSGDDGSARSSSIPRSSGSCNTLPSASKCGKRTVVQTRSTGASKGSTVQCSAASKWETPGCSRTSTVSLHRPKCLLVQRHPENAYNRRGSSLHKNTPSKEATLQQDGHLTLTNGSLMPNGAFKVQGSLPVGTRLSDGGDRLSNRQSINLHGIAFKEKRDNCTQTQKERVRFNDEVEYHRFCPEVDGAIGVRQGNLYFGRGRPPADVGSGTSHEESLVTLGLGGVRTRVHTGMQTGHCTVENIKPKTILRKPL</sequence>
<dbReference type="Pfam" id="PF15252">
    <property type="entry name" value="DUF4589"/>
    <property type="match status" value="1"/>
</dbReference>
<evidence type="ECO:0000256" key="2">
    <source>
        <dbReference type="SAM" id="MobiDB-lite"/>
    </source>
</evidence>
<protein>
    <submittedName>
        <fullName evidence="3">Uncharacterized protein</fullName>
    </submittedName>
</protein>
<reference evidence="3" key="1">
    <citation type="submission" date="2025-08" db="UniProtKB">
        <authorList>
            <consortium name="Ensembl"/>
        </authorList>
    </citation>
    <scope>IDENTIFICATION</scope>
</reference>
<reference evidence="3" key="2">
    <citation type="submission" date="2025-09" db="UniProtKB">
        <authorList>
            <consortium name="Ensembl"/>
        </authorList>
    </citation>
    <scope>IDENTIFICATION</scope>
</reference>
<evidence type="ECO:0000313" key="3">
    <source>
        <dbReference type="Ensembl" id="ENSEBUP00000000557.1"/>
    </source>
</evidence>
<feature type="compositionally biased region" description="Polar residues" evidence="2">
    <location>
        <begin position="198"/>
        <end position="210"/>
    </location>
</feature>
<feature type="region of interest" description="Disordered" evidence="2">
    <location>
        <begin position="162"/>
        <end position="210"/>
    </location>
</feature>
<dbReference type="PANTHER" id="PTHR15917:SF2">
    <property type="match status" value="1"/>
</dbReference>
<evidence type="ECO:0000256" key="1">
    <source>
        <dbReference type="ARBA" id="ARBA00023054"/>
    </source>
</evidence>
<keyword evidence="1" id="KW-0175">Coiled coil</keyword>
<dbReference type="InterPro" id="IPR027997">
    <property type="entry name" value="Largen/INSYN1"/>
</dbReference>
<accession>A0A8C4NCM9</accession>
<dbReference type="Ensembl" id="ENSEBUT00000000858.1">
    <property type="protein sequence ID" value="ENSEBUP00000000557.1"/>
    <property type="gene ID" value="ENSEBUG00000000678.1"/>
</dbReference>
<dbReference type="AlphaFoldDB" id="A0A8C4NCM9"/>
<organism evidence="3 4">
    <name type="scientific">Eptatretus burgeri</name>
    <name type="common">Inshore hagfish</name>
    <dbReference type="NCBI Taxonomy" id="7764"/>
    <lineage>
        <taxon>Eukaryota</taxon>
        <taxon>Metazoa</taxon>
        <taxon>Chordata</taxon>
        <taxon>Craniata</taxon>
        <taxon>Vertebrata</taxon>
        <taxon>Cyclostomata</taxon>
        <taxon>Myxini</taxon>
        <taxon>Myxiniformes</taxon>
        <taxon>Myxinidae</taxon>
        <taxon>Eptatretinae</taxon>
        <taxon>Eptatretus</taxon>
    </lineage>
</organism>
<proteinExistence type="predicted"/>
<name>A0A8C4NCM9_EPTBU</name>
<evidence type="ECO:0000313" key="4">
    <source>
        <dbReference type="Proteomes" id="UP000694388"/>
    </source>
</evidence>
<feature type="compositionally biased region" description="Low complexity" evidence="2">
    <location>
        <begin position="163"/>
        <end position="183"/>
    </location>
</feature>